<dbReference type="HOGENOM" id="CLU_2883678_0_0_9"/>
<name>A0A0E1X5F9_STAAU</name>
<dbReference type="AlphaFoldDB" id="A0A0E1X5F9"/>
<gene>
    <name evidence="1" type="ORF">HMPREF0769_12268</name>
</gene>
<evidence type="ECO:0000313" key="1">
    <source>
        <dbReference type="EMBL" id="EFH94647.1"/>
    </source>
</evidence>
<protein>
    <submittedName>
        <fullName evidence="1">Uncharacterized protein</fullName>
    </submittedName>
</protein>
<reference evidence="1 2" key="1">
    <citation type="submission" date="2010-05" db="EMBL/GenBank/DDBJ databases">
        <authorList>
            <person name="Muzny D."/>
            <person name="Qin X."/>
            <person name="Buhay C."/>
            <person name="Dugan-Rocha S."/>
            <person name="Ding Y."/>
            <person name="Chen G."/>
            <person name="Hawes A."/>
            <person name="Holder M."/>
            <person name="Jhangiani S."/>
            <person name="Johnson A."/>
            <person name="Khan Z."/>
            <person name="Li Z."/>
            <person name="Liu W."/>
            <person name="Liu X."/>
            <person name="Perez L."/>
            <person name="Shen H."/>
            <person name="Wang Q."/>
            <person name="Watt J."/>
            <person name="Xi L."/>
            <person name="Xin Y."/>
            <person name="Zhou J."/>
            <person name="Deng J."/>
            <person name="Jiang H."/>
            <person name="Liu Y."/>
            <person name="Qu J."/>
            <person name="Song X.-Z."/>
            <person name="Zhang L."/>
            <person name="Villasana D."/>
            <person name="Johnson A."/>
            <person name="Liu J."/>
            <person name="Liyanage D."/>
            <person name="Lorensuhewa L."/>
            <person name="Robinson T."/>
            <person name="Song A."/>
            <person name="Song B.-B."/>
            <person name="Dinh H."/>
            <person name="Thornton R."/>
            <person name="Coyle M."/>
            <person name="Francisco L."/>
            <person name="Jackson L."/>
            <person name="Javaid M."/>
            <person name="Korchina V."/>
            <person name="Kovar C."/>
            <person name="Mata R."/>
            <person name="Mathew T."/>
            <person name="Ngo R."/>
            <person name="Nguyen L."/>
            <person name="Nguyen N."/>
            <person name="Okwuonu G."/>
            <person name="Ongeri F."/>
            <person name="Pham C."/>
            <person name="Simmons D."/>
            <person name="Wilczek-Boney K."/>
            <person name="Hale W."/>
            <person name="Jakkamsetti A."/>
            <person name="Pham P."/>
            <person name="Ruth R."/>
            <person name="San Lucas F."/>
            <person name="Warren J."/>
            <person name="Zhang J."/>
            <person name="Zhao Z."/>
            <person name="Zhou C."/>
            <person name="Zhu D."/>
            <person name="Lee S."/>
            <person name="Bess C."/>
            <person name="Blankenburg K."/>
            <person name="Forbes L."/>
            <person name="Fu Q."/>
            <person name="Gubbala S."/>
            <person name="Hirani K."/>
            <person name="Jayaseelan J.C."/>
            <person name="Lara F."/>
            <person name="Munidasa M."/>
            <person name="Palculict T."/>
            <person name="Patil S."/>
            <person name="Pu L.-L."/>
            <person name="Saada N."/>
            <person name="Tang L."/>
            <person name="Weissenberger G."/>
            <person name="Zhu Y."/>
            <person name="Hemphill L."/>
            <person name="Shang Y."/>
            <person name="Youmans B."/>
            <person name="Ayvaz T."/>
            <person name="Ross M."/>
            <person name="Santibanez J."/>
            <person name="Aqrawi P."/>
            <person name="Gross S."/>
            <person name="Joshi V."/>
            <person name="Fowler G."/>
            <person name="Nazareth L."/>
            <person name="Reid J."/>
            <person name="Worley K."/>
            <person name="Petrosino J."/>
            <person name="Highlander S."/>
            <person name="Gibbs R."/>
        </authorList>
    </citation>
    <scope>NUCLEOTIDE SEQUENCE [LARGE SCALE GENOMIC DNA]</scope>
    <source>
        <strain evidence="1 2">MN8</strain>
    </source>
</reference>
<dbReference type="Proteomes" id="UP000003455">
    <property type="component" value="Chromosome"/>
</dbReference>
<evidence type="ECO:0000313" key="2">
    <source>
        <dbReference type="Proteomes" id="UP000003455"/>
    </source>
</evidence>
<accession>A0A0E1X5F9</accession>
<proteinExistence type="predicted"/>
<sequence length="63" mass="7540">MSVTNLRIAKEADLVTKNVLCNNSRKMHYIRSSYYSNVKVAYLRGFLFYKSIKFYYNISCREQ</sequence>
<comment type="caution">
    <text evidence="1">The sequence shown here is derived from an EMBL/GenBank/DDBJ whole genome shotgun (WGS) entry which is preliminary data.</text>
</comment>
<dbReference type="RefSeq" id="WP_001791199.1">
    <property type="nucleotide sequence ID" value="NZ_CM000952.1"/>
</dbReference>
<organism evidence="1 2">
    <name type="scientific">Staphylococcus aureus subsp. aureus MN8</name>
    <dbReference type="NCBI Taxonomy" id="548470"/>
    <lineage>
        <taxon>Bacteria</taxon>
        <taxon>Bacillati</taxon>
        <taxon>Bacillota</taxon>
        <taxon>Bacilli</taxon>
        <taxon>Bacillales</taxon>
        <taxon>Staphylococcaceae</taxon>
        <taxon>Staphylococcus</taxon>
    </lineage>
</organism>
<dbReference type="EMBL" id="ACJA02000004">
    <property type="protein sequence ID" value="EFH94647.1"/>
    <property type="molecule type" value="Genomic_DNA"/>
</dbReference>